<dbReference type="SUPFAM" id="SSF49899">
    <property type="entry name" value="Concanavalin A-like lectins/glucanases"/>
    <property type="match status" value="1"/>
</dbReference>
<evidence type="ECO:0000313" key="3">
    <source>
        <dbReference type="Proteomes" id="UP000006671"/>
    </source>
</evidence>
<dbReference type="InterPro" id="IPR043136">
    <property type="entry name" value="B30.2/SPRY_sf"/>
</dbReference>
<evidence type="ECO:0000259" key="1">
    <source>
        <dbReference type="Pfam" id="PF00622"/>
    </source>
</evidence>
<reference evidence="2 3" key="1">
    <citation type="journal article" date="2010" name="Cell">
        <title>The genome of Naegleria gruberi illuminates early eukaryotic versatility.</title>
        <authorList>
            <person name="Fritz-Laylin L.K."/>
            <person name="Prochnik S.E."/>
            <person name="Ginger M.L."/>
            <person name="Dacks J.B."/>
            <person name="Carpenter M.L."/>
            <person name="Field M.C."/>
            <person name="Kuo A."/>
            <person name="Paredez A."/>
            <person name="Chapman J."/>
            <person name="Pham J."/>
            <person name="Shu S."/>
            <person name="Neupane R."/>
            <person name="Cipriano M."/>
            <person name="Mancuso J."/>
            <person name="Tu H."/>
            <person name="Salamov A."/>
            <person name="Lindquist E."/>
            <person name="Shapiro H."/>
            <person name="Lucas S."/>
            <person name="Grigoriev I.V."/>
            <person name="Cande W.Z."/>
            <person name="Fulton C."/>
            <person name="Rokhsar D.S."/>
            <person name="Dawson S.C."/>
        </authorList>
    </citation>
    <scope>NUCLEOTIDE SEQUENCE [LARGE SCALE GENOMIC DNA]</scope>
    <source>
        <strain evidence="2 3">NEG-M</strain>
    </source>
</reference>
<dbReference type="OrthoDB" id="10315981at2759"/>
<dbReference type="RefSeq" id="XP_002675391.1">
    <property type="nucleotide sequence ID" value="XM_002675345.1"/>
</dbReference>
<protein>
    <recommendedName>
        <fullName evidence="1">SPRY domain-containing protein</fullName>
    </recommendedName>
</protein>
<dbReference type="InterPro" id="IPR013320">
    <property type="entry name" value="ConA-like_dom_sf"/>
</dbReference>
<dbReference type="EMBL" id="GG738878">
    <property type="protein sequence ID" value="EFC42647.1"/>
    <property type="molecule type" value="Genomic_DNA"/>
</dbReference>
<evidence type="ECO:0000313" key="2">
    <source>
        <dbReference type="EMBL" id="EFC42647.1"/>
    </source>
</evidence>
<dbReference type="Proteomes" id="UP000006671">
    <property type="component" value="Unassembled WGS sequence"/>
</dbReference>
<keyword evidence="3" id="KW-1185">Reference proteome</keyword>
<dbReference type="VEuPathDB" id="AmoebaDB:NAEGRDRAFT_80348"/>
<accession>D2VKS8</accession>
<dbReference type="Gene3D" id="2.60.120.920">
    <property type="match status" value="1"/>
</dbReference>
<proteinExistence type="predicted"/>
<dbReference type="GeneID" id="8854890"/>
<sequence>MRLLRKQAKPVQIKCSSEPIGDVVDIFSQVPHELMAIICRYLKPWEFVSYLSGLNSYYYGLTLSCHEELDEDEHFGRLMWKYYYELYCFVNCSSLEEKDYKTRFMQEYLRWSNPKACFGTTKHINISTMKFQTLSVQNTSNRASLALPSEFGMTSGKFYFRIAFDCCKLASGVGIIRASEAKKKEDQTCCTYMRDGSCILHDGEKITDRVKEVKGKKMRVYNVVEPGDVVGVFLDIEQQLVTFSVNGKEVLHIVDVTQSYPGEAFHLFIFLPPEQSYTLLPCLKSPDEIRNEKLILEHVNSSSREPRVTMGI</sequence>
<dbReference type="OMA" id="FRIAFDC"/>
<gene>
    <name evidence="2" type="ORF">NAEGRDRAFT_80348</name>
</gene>
<dbReference type="AlphaFoldDB" id="D2VKS8"/>
<feature type="domain" description="SPRY" evidence="1">
    <location>
        <begin position="201"/>
        <end position="278"/>
    </location>
</feature>
<organism evidence="3">
    <name type="scientific">Naegleria gruberi</name>
    <name type="common">Amoeba</name>
    <dbReference type="NCBI Taxonomy" id="5762"/>
    <lineage>
        <taxon>Eukaryota</taxon>
        <taxon>Discoba</taxon>
        <taxon>Heterolobosea</taxon>
        <taxon>Tetramitia</taxon>
        <taxon>Eutetramitia</taxon>
        <taxon>Vahlkampfiidae</taxon>
        <taxon>Naegleria</taxon>
    </lineage>
</organism>
<dbReference type="InParanoid" id="D2VKS8"/>
<name>D2VKS8_NAEGR</name>
<dbReference type="InterPro" id="IPR003877">
    <property type="entry name" value="SPRY_dom"/>
</dbReference>
<dbReference type="Pfam" id="PF00622">
    <property type="entry name" value="SPRY"/>
    <property type="match status" value="1"/>
</dbReference>
<dbReference type="KEGG" id="ngr:NAEGRDRAFT_80348"/>